<dbReference type="GO" id="GO:0000428">
    <property type="term" value="C:DNA-directed RNA polymerase complex"/>
    <property type="evidence" value="ECO:0007669"/>
    <property type="project" value="UniProtKB-KW"/>
</dbReference>
<keyword evidence="4" id="KW-1185">Reference proteome</keyword>
<feature type="transmembrane region" description="Helical" evidence="2">
    <location>
        <begin position="450"/>
        <end position="467"/>
    </location>
</feature>
<keyword evidence="2" id="KW-0812">Transmembrane</keyword>
<protein>
    <submittedName>
        <fullName evidence="3">DNA-directed RNA polymerase subunit P</fullName>
    </submittedName>
</protein>
<sequence length="528" mass="59933">MEEKNLGNLENQNNNKLDISNNQNQDNGEEDTSNNQNQDNGEEDTSNNQNQDNSEEDTSNNEPKIIQTNPDAKDGQNKCPKCGATDISLNANNGKLRCNFCRYEFEVEKVGTDSDSDLRNLKGEVIGSGAQNIIADVEDVLTFKCSSCGAEVIINTTETTQARCHWCRNTLSINQQIPNGAIPDMVLPFKLKKDDAKVEIETFVEKRKFFAHPKFKEEFSTQNVMGVYLPYMVVDINGHSKLSGQGEHTVRTYTVGSDKNKETLHDADLYNVEREFDVLIDDLTIESSSDKLMGMSSEKTNNIINSIMPFDTENSVKWNANYLKGYSSEKRDINIEQLKSIIISQIKDISRYKANTTLAHYDRGVKWSSEQLDIKGQKWIAAYLPVWLYSYQQVKSSKKSLLHYVAVNARTKEIMGSVPIHMPKLFATSAVVEVFGIIIAIFTAPITDDYSWIVTIAGFVFFAYFYFRYRNTNARHAHEKETKATVENLKRVDIFIRRKTGLKNSNMKGANNKKVSNKNFAIIDWLID</sequence>
<dbReference type="PANTHER" id="PTHR37826">
    <property type="entry name" value="FLOTILLIN BAND_7_5 DOMAIN PROTEIN"/>
    <property type="match status" value="1"/>
</dbReference>
<dbReference type="RefSeq" id="WP_211261743.1">
    <property type="nucleotide sequence ID" value="NZ_LWMT01000259.1"/>
</dbReference>
<name>A0A162FCK1_9EURY</name>
<keyword evidence="3" id="KW-0804">Transcription</keyword>
<accession>A0A162FCK1</accession>
<feature type="transmembrane region" description="Helical" evidence="2">
    <location>
        <begin position="425"/>
        <end position="444"/>
    </location>
</feature>
<evidence type="ECO:0000313" key="4">
    <source>
        <dbReference type="Proteomes" id="UP000077066"/>
    </source>
</evidence>
<feature type="region of interest" description="Disordered" evidence="1">
    <location>
        <begin position="1"/>
        <end position="78"/>
    </location>
</feature>
<keyword evidence="3" id="KW-0240">DNA-directed RNA polymerase</keyword>
<gene>
    <name evidence="3" type="ORF">MBFIL_15550</name>
</gene>
<dbReference type="PANTHER" id="PTHR37826:SF3">
    <property type="entry name" value="J DOMAIN-CONTAINING PROTEIN"/>
    <property type="match status" value="1"/>
</dbReference>
<dbReference type="AlphaFoldDB" id="A0A162FCK1"/>
<evidence type="ECO:0000256" key="1">
    <source>
        <dbReference type="SAM" id="MobiDB-lite"/>
    </source>
</evidence>
<feature type="compositionally biased region" description="Polar residues" evidence="1">
    <location>
        <begin position="60"/>
        <end position="70"/>
    </location>
</feature>
<evidence type="ECO:0000256" key="2">
    <source>
        <dbReference type="SAM" id="Phobius"/>
    </source>
</evidence>
<comment type="caution">
    <text evidence="3">The sequence shown here is derived from an EMBL/GenBank/DDBJ whole genome shotgun (WGS) entry which is preliminary data.</text>
</comment>
<keyword evidence="2" id="KW-1133">Transmembrane helix</keyword>
<dbReference type="Proteomes" id="UP000077066">
    <property type="component" value="Unassembled WGS sequence"/>
</dbReference>
<reference evidence="3 4" key="1">
    <citation type="submission" date="2016-04" db="EMBL/GenBank/DDBJ databases">
        <title>Genome sequence of Methanobrevibacter filiformis DSM 11501.</title>
        <authorList>
            <person name="Poehlein A."/>
            <person name="Seedorf H."/>
            <person name="Daniel R."/>
        </authorList>
    </citation>
    <scope>NUCLEOTIDE SEQUENCE [LARGE SCALE GENOMIC DNA]</scope>
    <source>
        <strain evidence="3 4">DSM 11501</strain>
    </source>
</reference>
<dbReference type="EMBL" id="LWMT01000259">
    <property type="protein sequence ID" value="KZX11015.1"/>
    <property type="molecule type" value="Genomic_DNA"/>
</dbReference>
<proteinExistence type="predicted"/>
<evidence type="ECO:0000313" key="3">
    <source>
        <dbReference type="EMBL" id="KZX11015.1"/>
    </source>
</evidence>
<dbReference type="PATRIC" id="fig|55758.3.peg.1755"/>
<keyword evidence="2" id="KW-0472">Membrane</keyword>
<feature type="compositionally biased region" description="Low complexity" evidence="1">
    <location>
        <begin position="1"/>
        <end position="17"/>
    </location>
</feature>
<organism evidence="3 4">
    <name type="scientific">Methanobrevibacter filiformis</name>
    <dbReference type="NCBI Taxonomy" id="55758"/>
    <lineage>
        <taxon>Archaea</taxon>
        <taxon>Methanobacteriati</taxon>
        <taxon>Methanobacteriota</taxon>
        <taxon>Methanomada group</taxon>
        <taxon>Methanobacteria</taxon>
        <taxon>Methanobacteriales</taxon>
        <taxon>Methanobacteriaceae</taxon>
        <taxon>Methanobrevibacter</taxon>
    </lineage>
</organism>